<dbReference type="Pfam" id="PF00488">
    <property type="entry name" value="MutS_V"/>
    <property type="match status" value="1"/>
</dbReference>
<dbReference type="InterPro" id="IPR000432">
    <property type="entry name" value="DNA_mismatch_repair_MutS_C"/>
</dbReference>
<dbReference type="EMBL" id="PTIS01000001">
    <property type="protein sequence ID" value="PPK49452.1"/>
    <property type="molecule type" value="Genomic_DNA"/>
</dbReference>
<keyword evidence="4" id="KW-1133">Transmembrane helix</keyword>
<feature type="domain" description="DNA mismatch repair proteins mutS family" evidence="6">
    <location>
        <begin position="388"/>
        <end position="574"/>
    </location>
</feature>
<dbReference type="PANTHER" id="PTHR11361:SF152">
    <property type="entry name" value="DNA MISMATCH REPAIR PROTEIN"/>
    <property type="match status" value="1"/>
</dbReference>
<comment type="caution">
    <text evidence="7">The sequence shown here is derived from an EMBL/GenBank/DDBJ whole genome shotgun (WGS) entry which is preliminary data.</text>
</comment>
<evidence type="ECO:0000256" key="3">
    <source>
        <dbReference type="ARBA" id="ARBA00023125"/>
    </source>
</evidence>
<keyword evidence="4" id="KW-0812">Transmembrane</keyword>
<gene>
    <name evidence="7" type="ORF">BD821_101113</name>
</gene>
<dbReference type="InterPro" id="IPR036187">
    <property type="entry name" value="DNA_mismatch_repair_MutS_sf"/>
</dbReference>
<evidence type="ECO:0000259" key="5">
    <source>
        <dbReference type="SMART" id="SM00533"/>
    </source>
</evidence>
<dbReference type="SMART" id="SM00533">
    <property type="entry name" value="MUTSd"/>
    <property type="match status" value="1"/>
</dbReference>
<dbReference type="GO" id="GO:0140664">
    <property type="term" value="F:ATP-dependent DNA damage sensor activity"/>
    <property type="evidence" value="ECO:0007669"/>
    <property type="project" value="InterPro"/>
</dbReference>
<dbReference type="SUPFAM" id="SSF52540">
    <property type="entry name" value="P-loop containing nucleoside triphosphate hydrolases"/>
    <property type="match status" value="1"/>
</dbReference>
<feature type="transmembrane region" description="Helical" evidence="4">
    <location>
        <begin position="33"/>
        <end position="53"/>
    </location>
</feature>
<dbReference type="InterPro" id="IPR023298">
    <property type="entry name" value="ATPase_P-typ_TM_dom_sf"/>
</dbReference>
<dbReference type="SUPFAM" id="SSF48334">
    <property type="entry name" value="DNA repair protein MutS, domain III"/>
    <property type="match status" value="1"/>
</dbReference>
<dbReference type="GO" id="GO:0030983">
    <property type="term" value="F:mismatched DNA binding"/>
    <property type="evidence" value="ECO:0007669"/>
    <property type="project" value="InterPro"/>
</dbReference>
<keyword evidence="3" id="KW-0238">DNA-binding</keyword>
<reference evidence="7 8" key="1">
    <citation type="submission" date="2018-02" db="EMBL/GenBank/DDBJ databases">
        <title>Genomic Encyclopedia of Archaeal and Bacterial Type Strains, Phase II (KMG-II): from individual species to whole genera.</title>
        <authorList>
            <person name="Goeker M."/>
        </authorList>
    </citation>
    <scope>NUCLEOTIDE SEQUENCE [LARGE SCALE GENOMIC DNA]</scope>
    <source>
        <strain evidence="7 8">DSM 15099</strain>
    </source>
</reference>
<dbReference type="SUPFAM" id="SSF81665">
    <property type="entry name" value="Calcium ATPase, transmembrane domain M"/>
    <property type="match status" value="1"/>
</dbReference>
<evidence type="ECO:0000313" key="7">
    <source>
        <dbReference type="EMBL" id="PPK49452.1"/>
    </source>
</evidence>
<dbReference type="GO" id="GO:0005829">
    <property type="term" value="C:cytosol"/>
    <property type="evidence" value="ECO:0007669"/>
    <property type="project" value="TreeGrafter"/>
</dbReference>
<evidence type="ECO:0000256" key="2">
    <source>
        <dbReference type="ARBA" id="ARBA00022840"/>
    </source>
</evidence>
<dbReference type="SMART" id="SM00534">
    <property type="entry name" value="MUTSac"/>
    <property type="match status" value="1"/>
</dbReference>
<dbReference type="OrthoDB" id="9802448at2"/>
<keyword evidence="4" id="KW-0472">Membrane</keyword>
<dbReference type="Gene3D" id="3.40.50.300">
    <property type="entry name" value="P-loop containing nucleotide triphosphate hydrolases"/>
    <property type="match status" value="1"/>
</dbReference>
<dbReference type="RefSeq" id="WP_104408851.1">
    <property type="nucleotide sequence ID" value="NZ_PTIS01000001.1"/>
</dbReference>
<dbReference type="PANTHER" id="PTHR11361">
    <property type="entry name" value="DNA MISMATCH REPAIR PROTEIN MUTS FAMILY MEMBER"/>
    <property type="match status" value="1"/>
</dbReference>
<dbReference type="InterPro" id="IPR007696">
    <property type="entry name" value="DNA_mismatch_repair_MutS_core"/>
</dbReference>
<keyword evidence="1" id="KW-0547">Nucleotide-binding</keyword>
<dbReference type="InterPro" id="IPR045076">
    <property type="entry name" value="MutS"/>
</dbReference>
<evidence type="ECO:0000313" key="8">
    <source>
        <dbReference type="Proteomes" id="UP000239863"/>
    </source>
</evidence>
<name>A0A2S6G0J7_9CLOT</name>
<proteinExistence type="predicted"/>
<dbReference type="GO" id="GO:0006298">
    <property type="term" value="P:mismatch repair"/>
    <property type="evidence" value="ECO:0007669"/>
    <property type="project" value="InterPro"/>
</dbReference>
<keyword evidence="2" id="KW-0067">ATP-binding</keyword>
<feature type="domain" description="DNA mismatch repair protein MutS core" evidence="5">
    <location>
        <begin position="107"/>
        <end position="379"/>
    </location>
</feature>
<dbReference type="InterPro" id="IPR027417">
    <property type="entry name" value="P-loop_NTPase"/>
</dbReference>
<dbReference type="STRING" id="37659.GCA_000703125_02845"/>
<sequence>MKNKINLSEVFTLTLLSLTIFSILLLFKDKIEGWYFGGALFLIIVLVFIYNNFIKRKRNKSSDYINNNLESINKKKRDFNTINKLFNLLNSKHEKNNIIDDQTFNDLDMQKVFSKLDYTLSTPGEQSLYNLLRNPLYDSFEYEHRKTLINLFQKDTTTRNKLQSFLYELGKQYKGDILELIYTASDVSKHKKFLYNFMFVLSCLSLISIGFLKQYSVIFIMIVYSINMSIHYKANKNILSQVISITYLSKVLSCAKNISNLKNENLTYYNDIINTDIEKCHVILKNSRNISRTEGIDILGDYFNVFFLSQVRSYYNIIGDIEDQREYLKEIYSIIGEIDSIISISIYRNLIKDYVEPEFIDKPCFLEATDLRNPLIENAIPNDFIVNNNGIVITGSNMAGKSTFLKTLGINSVLAHTICTCLAKDYKTSYFNIISSISPSDDITKGKSYYLAEAEAVLRIINSLNDKVSTLCIIDEIFRGTNPLERTSASLEILRYIINKNAIPVVATHDLEIAELVGGQYQCYYFSEDVDEENGLKFDYKMKKGISPTRNAIKLLKYLKYPSIITENADERIRHLLES</sequence>
<protein>
    <submittedName>
        <fullName evidence="7">MutS-like protein</fullName>
    </submittedName>
</protein>
<evidence type="ECO:0000256" key="1">
    <source>
        <dbReference type="ARBA" id="ARBA00022741"/>
    </source>
</evidence>
<accession>A0A2S6G0J7</accession>
<evidence type="ECO:0000256" key="4">
    <source>
        <dbReference type="SAM" id="Phobius"/>
    </source>
</evidence>
<dbReference type="Proteomes" id="UP000239863">
    <property type="component" value="Unassembled WGS sequence"/>
</dbReference>
<evidence type="ECO:0000259" key="6">
    <source>
        <dbReference type="SMART" id="SM00534"/>
    </source>
</evidence>
<dbReference type="AlphaFoldDB" id="A0A2S6G0J7"/>
<feature type="transmembrane region" description="Helical" evidence="4">
    <location>
        <begin position="7"/>
        <end position="27"/>
    </location>
</feature>
<feature type="transmembrane region" description="Helical" evidence="4">
    <location>
        <begin position="193"/>
        <end position="211"/>
    </location>
</feature>
<organism evidence="7 8">
    <name type="scientific">Clostridium algidicarnis DSM 15099</name>
    <dbReference type="NCBI Taxonomy" id="1121295"/>
    <lineage>
        <taxon>Bacteria</taxon>
        <taxon>Bacillati</taxon>
        <taxon>Bacillota</taxon>
        <taxon>Clostridia</taxon>
        <taxon>Eubacteriales</taxon>
        <taxon>Clostridiaceae</taxon>
        <taxon>Clostridium</taxon>
    </lineage>
</organism>
<dbReference type="GO" id="GO:0005524">
    <property type="term" value="F:ATP binding"/>
    <property type="evidence" value="ECO:0007669"/>
    <property type="project" value="UniProtKB-KW"/>
</dbReference>